<evidence type="ECO:0000259" key="18">
    <source>
        <dbReference type="PROSITE" id="PS50112"/>
    </source>
</evidence>
<dbReference type="FunFam" id="1.10.287.130:FF:000002">
    <property type="entry name" value="Two-component osmosensing histidine kinase"/>
    <property type="match status" value="1"/>
</dbReference>
<dbReference type="InterPro" id="IPR036890">
    <property type="entry name" value="HATPase_C_sf"/>
</dbReference>
<dbReference type="GO" id="GO:0005886">
    <property type="term" value="C:plasma membrane"/>
    <property type="evidence" value="ECO:0007669"/>
    <property type="project" value="UniProtKB-SubCell"/>
</dbReference>
<dbReference type="GO" id="GO:0005524">
    <property type="term" value="F:ATP binding"/>
    <property type="evidence" value="ECO:0007669"/>
    <property type="project" value="UniProtKB-KW"/>
</dbReference>
<dbReference type="SUPFAM" id="SSF47384">
    <property type="entry name" value="Homodimeric domain of signal transducing histidine kinase"/>
    <property type="match status" value="1"/>
</dbReference>
<protein>
    <recommendedName>
        <fullName evidence="11">Sensory/regulatory protein RpfC</fullName>
        <ecNumber evidence="2">2.7.13.3</ecNumber>
    </recommendedName>
    <alternativeName>
        <fullName evidence="12">Virulence sensor protein BvgS</fullName>
    </alternativeName>
</protein>
<dbReference type="SMART" id="SM00086">
    <property type="entry name" value="PAC"/>
    <property type="match status" value="3"/>
</dbReference>
<dbReference type="PROSITE" id="PS50110">
    <property type="entry name" value="RESPONSE_REGULATORY"/>
    <property type="match status" value="1"/>
</dbReference>
<keyword evidence="23" id="KW-1185">Reference proteome</keyword>
<comment type="function">
    <text evidence="9">Member of the two-component regulatory system BvgS/BvgA. Phosphorylates BvgA via a four-step phosphorelay in response to environmental signals.</text>
</comment>
<evidence type="ECO:0000259" key="17">
    <source>
        <dbReference type="PROSITE" id="PS50110"/>
    </source>
</evidence>
<dbReference type="NCBIfam" id="TIGR00229">
    <property type="entry name" value="sensory_box"/>
    <property type="match status" value="3"/>
</dbReference>
<sequence>MFLTNSPALALLFQGEYDFSLVMLSLFFAFFSTFPALMVINSIGPHTQKIARFLLTLLAALTMGVGIWATHFIGMVALKLPCSSSYQQVLTLLSMVPIVLASWTFLSFAKAKGTSGTPLYSNALALGLGVASMHFIGMSAMRIEGTIYYAPLIFAAAIAGVLGFAYLALKCTVKLDMRKKRHLLIVSLIIGLAVSILHYTAVFATYFVKGGILEAGAFSIYKNELKQIIINVLEFQGLSLLIAYIYSLKKHVHGYQASEMELHSLVATIEDYAIIKLDKQGYIKTWNMGAQRIKGYAAEEVIGKHFSLFYPADDIASGLVGRILQEACDQGKFEDEGLRVRKNGSMFYASVVIRPIWAADGSLDGFSKVTRDITERKQSQSSLHEKQQFISSITDAMREAVYALDKNGLLIFMNPEAEKILGWKLKELYGKSMHDTTHHLRVDGSTLPYEECIVRRAMLTGKSISSDDEVFITKDKIVLPVAINASPLRNDNEIIGSVVIFRDIRREKLVEESLRENAARMRKLLEISPIAVRILSLGSNKVIFANQSYAEMLSVDAESMIGTNPNGFYKYPDEYNQILAELSAGKSVINQLVELRSNQGREIWVVASYYNIDYGGDRCILGWFYDVTELRQAKEIAEDAAKMKSEFLSTMSHEIRTPMNGVIGMIDLLLDTPLDKEQANFATTIKECSYALLSILNDILDFSKIEAGKLEIVEQEFEVQPMVEACIDLFASKALEKNIQLISYIAPDVYPLLIGDSGRLRQIILNLLGNAIKFTASGMIKLEVHVREDAHDHQAVYFEVSDTGIGLTPQVINKLFKPFTQADGSVTRKYGGTGLGLSICKRLLEAMHGNIGVESKPGAGSNFWFALPLKKGMQGLISSKDALINSQSLLVSSQPNVIKDMLLKTIEHWGGNVDSMDSTTHMLDSLADVEAYDLLILLNPEAGFDLPALLAAIDAKQLTTRVLVFSDDKSFAQIHYPKLYVSGLMPFKQTGVYGALVKALDRRKMDAPVHSERRRRAIQPAVLPVVDKNILILLVDDNEVNRMVAERQLTKLGYAVDTAKDGLQALEKLQQQAYRLILMDCQMPVMDGFEATRTIRKQEQGSGQHMPIVAMTANAMNGDREQCFEAGMDAYLTKPVNIQALQETLQKWIPENTHSDIEAVSPLLDPALEQLDIARLSALFDGDADEIKAILQAFLSSLPALSAELSDACSQADLDTIRKVAHHLYGAASNIGVNRIAKVCALIEERVSHQQVTQLDSLRTLLTEETDQFATFIQAEFGVQP</sequence>
<evidence type="ECO:0000256" key="5">
    <source>
        <dbReference type="ARBA" id="ARBA00022741"/>
    </source>
</evidence>
<feature type="transmembrane region" description="Helical" evidence="15">
    <location>
        <begin position="120"/>
        <end position="141"/>
    </location>
</feature>
<dbReference type="Pfam" id="PF01627">
    <property type="entry name" value="Hpt"/>
    <property type="match status" value="1"/>
</dbReference>
<dbReference type="CDD" id="cd00130">
    <property type="entry name" value="PAS"/>
    <property type="match status" value="3"/>
</dbReference>
<dbReference type="PROSITE" id="PS50894">
    <property type="entry name" value="HPT"/>
    <property type="match status" value="1"/>
</dbReference>
<dbReference type="CDD" id="cd00082">
    <property type="entry name" value="HisKA"/>
    <property type="match status" value="1"/>
</dbReference>
<feature type="domain" description="HPt" evidence="20">
    <location>
        <begin position="1183"/>
        <end position="1276"/>
    </location>
</feature>
<evidence type="ECO:0000256" key="9">
    <source>
        <dbReference type="ARBA" id="ARBA00058004"/>
    </source>
</evidence>
<comment type="catalytic activity">
    <reaction evidence="1">
        <text>ATP + protein L-histidine = ADP + protein N-phospho-L-histidine.</text>
        <dbReference type="EC" id="2.7.13.3"/>
    </reaction>
</comment>
<evidence type="ECO:0000256" key="3">
    <source>
        <dbReference type="ARBA" id="ARBA00022553"/>
    </source>
</evidence>
<dbReference type="Pfam" id="PF02518">
    <property type="entry name" value="HATPase_c"/>
    <property type="match status" value="1"/>
</dbReference>
<evidence type="ECO:0000259" key="16">
    <source>
        <dbReference type="PROSITE" id="PS50109"/>
    </source>
</evidence>
<dbReference type="RefSeq" id="WP_140002906.1">
    <property type="nucleotide sequence ID" value="NZ_CP040946.1"/>
</dbReference>
<evidence type="ECO:0000256" key="4">
    <source>
        <dbReference type="ARBA" id="ARBA00022679"/>
    </source>
</evidence>
<feature type="domain" description="PAS" evidence="18">
    <location>
        <begin position="258"/>
        <end position="313"/>
    </location>
</feature>
<evidence type="ECO:0000256" key="13">
    <source>
        <dbReference type="PROSITE-ProRule" id="PRU00110"/>
    </source>
</evidence>
<evidence type="ECO:0000313" key="22">
    <source>
        <dbReference type="EMBL" id="QDC43626.1"/>
    </source>
</evidence>
<dbReference type="CDD" id="cd17546">
    <property type="entry name" value="REC_hyHK_CKI1_RcsC-like"/>
    <property type="match status" value="1"/>
</dbReference>
<dbReference type="FunFam" id="3.30.565.10:FF:000010">
    <property type="entry name" value="Sensor histidine kinase RcsC"/>
    <property type="match status" value="1"/>
</dbReference>
<dbReference type="Gene3D" id="1.10.287.130">
    <property type="match status" value="1"/>
</dbReference>
<feature type="modified residue" description="Phosphohistidine" evidence="13">
    <location>
        <position position="1222"/>
    </location>
</feature>
<dbReference type="EMBL" id="CP040946">
    <property type="protein sequence ID" value="QDC43626.1"/>
    <property type="molecule type" value="Genomic_DNA"/>
</dbReference>
<keyword evidence="15" id="KW-0472">Membrane</keyword>
<dbReference type="InterPro" id="IPR035965">
    <property type="entry name" value="PAS-like_dom_sf"/>
</dbReference>
<feature type="domain" description="PAS" evidence="18">
    <location>
        <begin position="386"/>
        <end position="438"/>
    </location>
</feature>
<dbReference type="InterPro" id="IPR003594">
    <property type="entry name" value="HATPase_dom"/>
</dbReference>
<dbReference type="CDD" id="cd00088">
    <property type="entry name" value="HPT"/>
    <property type="match status" value="1"/>
</dbReference>
<evidence type="ECO:0000256" key="11">
    <source>
        <dbReference type="ARBA" id="ARBA00068150"/>
    </source>
</evidence>
<evidence type="ECO:0000256" key="8">
    <source>
        <dbReference type="ARBA" id="ARBA00023012"/>
    </source>
</evidence>
<dbReference type="Pfam" id="PF03707">
    <property type="entry name" value="MHYT"/>
    <property type="match status" value="2"/>
</dbReference>
<dbReference type="InterPro" id="IPR036641">
    <property type="entry name" value="HPT_dom_sf"/>
</dbReference>
<dbReference type="PROSITE" id="PS50112">
    <property type="entry name" value="PAS"/>
    <property type="match status" value="2"/>
</dbReference>
<dbReference type="EC" id="2.7.13.3" evidence="2"/>
<keyword evidence="5" id="KW-0547">Nucleotide-binding</keyword>
<comment type="subunit">
    <text evidence="10">At low DSF concentrations, interacts with RpfF.</text>
</comment>
<dbReference type="InterPro" id="IPR011006">
    <property type="entry name" value="CheY-like_superfamily"/>
</dbReference>
<proteinExistence type="predicted"/>
<keyword evidence="4" id="KW-0808">Transferase</keyword>
<feature type="transmembrane region" description="Helical" evidence="15">
    <location>
        <begin position="20"/>
        <end position="41"/>
    </location>
</feature>
<keyword evidence="15" id="KW-1133">Transmembrane helix</keyword>
<dbReference type="PANTHER" id="PTHR45339:SF3">
    <property type="entry name" value="HISTIDINE KINASE"/>
    <property type="match status" value="1"/>
</dbReference>
<feature type="domain" description="Histidine kinase" evidence="16">
    <location>
        <begin position="650"/>
        <end position="871"/>
    </location>
</feature>
<dbReference type="PROSITE" id="PS50113">
    <property type="entry name" value="PAC"/>
    <property type="match status" value="2"/>
</dbReference>
<dbReference type="GO" id="GO:0000155">
    <property type="term" value="F:phosphorelay sensor kinase activity"/>
    <property type="evidence" value="ECO:0007669"/>
    <property type="project" value="InterPro"/>
</dbReference>
<dbReference type="CDD" id="cd16922">
    <property type="entry name" value="HATPase_EvgS-ArcB-TorS-like"/>
    <property type="match status" value="1"/>
</dbReference>
<dbReference type="Gene3D" id="3.30.565.10">
    <property type="entry name" value="Histidine kinase-like ATPase, C-terminal domain"/>
    <property type="match status" value="1"/>
</dbReference>
<dbReference type="SUPFAM" id="SSF55785">
    <property type="entry name" value="PYP-like sensor domain (PAS domain)"/>
    <property type="match status" value="3"/>
</dbReference>
<evidence type="ECO:0000256" key="7">
    <source>
        <dbReference type="ARBA" id="ARBA00022840"/>
    </source>
</evidence>
<dbReference type="KEGG" id="mmec:FIU01_03220"/>
<dbReference type="PROSITE" id="PS50109">
    <property type="entry name" value="HIS_KIN"/>
    <property type="match status" value="1"/>
</dbReference>
<dbReference type="InterPro" id="IPR036097">
    <property type="entry name" value="HisK_dim/P_sf"/>
</dbReference>
<keyword evidence="6" id="KW-0418">Kinase</keyword>
<dbReference type="PROSITE" id="PS50924">
    <property type="entry name" value="MHYT"/>
    <property type="match status" value="1"/>
</dbReference>
<feature type="transmembrane region" description="Helical" evidence="15">
    <location>
        <begin position="53"/>
        <end position="77"/>
    </location>
</feature>
<feature type="domain" description="PAC" evidence="19">
    <location>
        <begin position="465"/>
        <end position="516"/>
    </location>
</feature>
<dbReference type="Pfam" id="PF00072">
    <property type="entry name" value="Response_reg"/>
    <property type="match status" value="1"/>
</dbReference>
<dbReference type="SUPFAM" id="SSF55874">
    <property type="entry name" value="ATPase domain of HSP90 chaperone/DNA topoisomerase II/histidine kinase"/>
    <property type="match status" value="1"/>
</dbReference>
<evidence type="ECO:0000256" key="10">
    <source>
        <dbReference type="ARBA" id="ARBA00064003"/>
    </source>
</evidence>
<dbReference type="SUPFAM" id="SSF52172">
    <property type="entry name" value="CheY-like"/>
    <property type="match status" value="1"/>
</dbReference>
<dbReference type="InterPro" id="IPR001789">
    <property type="entry name" value="Sig_transdc_resp-reg_receiver"/>
</dbReference>
<keyword evidence="15" id="KW-0812">Transmembrane</keyword>
<organism evidence="22 23">
    <name type="scientific">Methylophilus medardicus</name>
    <dbReference type="NCBI Taxonomy" id="2588534"/>
    <lineage>
        <taxon>Bacteria</taxon>
        <taxon>Pseudomonadati</taxon>
        <taxon>Pseudomonadota</taxon>
        <taxon>Betaproteobacteria</taxon>
        <taxon>Nitrosomonadales</taxon>
        <taxon>Methylophilaceae</taxon>
        <taxon>Methylophilus</taxon>
    </lineage>
</organism>
<dbReference type="InterPro" id="IPR000014">
    <property type="entry name" value="PAS"/>
</dbReference>
<dbReference type="PRINTS" id="PR00344">
    <property type="entry name" value="BCTRLSENSOR"/>
</dbReference>
<dbReference type="Pfam" id="PF00989">
    <property type="entry name" value="PAS"/>
    <property type="match status" value="2"/>
</dbReference>
<feature type="domain" description="PAC" evidence="19">
    <location>
        <begin position="333"/>
        <end position="385"/>
    </location>
</feature>
<feature type="transmembrane region" description="Helical" evidence="15">
    <location>
        <begin position="89"/>
        <end position="108"/>
    </location>
</feature>
<evidence type="ECO:0000259" key="20">
    <source>
        <dbReference type="PROSITE" id="PS50894"/>
    </source>
</evidence>
<dbReference type="Gene3D" id="1.20.120.160">
    <property type="entry name" value="HPT domain"/>
    <property type="match status" value="1"/>
</dbReference>
<dbReference type="OrthoDB" id="8552871at2"/>
<dbReference type="InterPro" id="IPR008207">
    <property type="entry name" value="Sig_transdc_His_kin_Hpt_dom"/>
</dbReference>
<evidence type="ECO:0000259" key="21">
    <source>
        <dbReference type="PROSITE" id="PS50924"/>
    </source>
</evidence>
<evidence type="ECO:0000256" key="14">
    <source>
        <dbReference type="PROSITE-ProRule" id="PRU00169"/>
    </source>
</evidence>
<keyword evidence="7" id="KW-0067">ATP-binding</keyword>
<evidence type="ECO:0000256" key="15">
    <source>
        <dbReference type="PROSITE-ProRule" id="PRU00244"/>
    </source>
</evidence>
<dbReference type="SMART" id="SM00091">
    <property type="entry name" value="PAS"/>
    <property type="match status" value="3"/>
</dbReference>
<dbReference type="SMART" id="SM00448">
    <property type="entry name" value="REC"/>
    <property type="match status" value="1"/>
</dbReference>
<dbReference type="InterPro" id="IPR004358">
    <property type="entry name" value="Sig_transdc_His_kin-like_C"/>
</dbReference>
<keyword evidence="3 14" id="KW-0597">Phosphoprotein</keyword>
<dbReference type="InterPro" id="IPR005467">
    <property type="entry name" value="His_kinase_dom"/>
</dbReference>
<evidence type="ECO:0000313" key="23">
    <source>
        <dbReference type="Proteomes" id="UP000311008"/>
    </source>
</evidence>
<dbReference type="InterPro" id="IPR001610">
    <property type="entry name" value="PAC"/>
</dbReference>
<dbReference type="SUPFAM" id="SSF47226">
    <property type="entry name" value="Histidine-containing phosphotransfer domain, HPT domain"/>
    <property type="match status" value="1"/>
</dbReference>
<dbReference type="InterPro" id="IPR000700">
    <property type="entry name" value="PAS-assoc_C"/>
</dbReference>
<evidence type="ECO:0000256" key="2">
    <source>
        <dbReference type="ARBA" id="ARBA00012438"/>
    </source>
</evidence>
<evidence type="ECO:0000256" key="1">
    <source>
        <dbReference type="ARBA" id="ARBA00000085"/>
    </source>
</evidence>
<dbReference type="Pfam" id="PF13426">
    <property type="entry name" value="PAS_9"/>
    <property type="match status" value="1"/>
</dbReference>
<evidence type="ECO:0000259" key="19">
    <source>
        <dbReference type="PROSITE" id="PS50113"/>
    </source>
</evidence>
<keyword evidence="8" id="KW-0902">Two-component regulatory system</keyword>
<dbReference type="SMART" id="SM00387">
    <property type="entry name" value="HATPase_c"/>
    <property type="match status" value="1"/>
</dbReference>
<name>A0A5B8CRF7_9PROT</name>
<feature type="modified residue" description="4-aspartylphosphate" evidence="14">
    <location>
        <position position="1080"/>
    </location>
</feature>
<dbReference type="PANTHER" id="PTHR45339">
    <property type="entry name" value="HYBRID SIGNAL TRANSDUCTION HISTIDINE KINASE J"/>
    <property type="match status" value="1"/>
</dbReference>
<dbReference type="InterPro" id="IPR003661">
    <property type="entry name" value="HisK_dim/P_dom"/>
</dbReference>
<dbReference type="InterPro" id="IPR005330">
    <property type="entry name" value="MHYT_dom"/>
</dbReference>
<feature type="domain" description="Response regulatory" evidence="17">
    <location>
        <begin position="1031"/>
        <end position="1149"/>
    </location>
</feature>
<dbReference type="Gene3D" id="3.40.50.2300">
    <property type="match status" value="1"/>
</dbReference>
<dbReference type="Pfam" id="PF00512">
    <property type="entry name" value="HisKA"/>
    <property type="match status" value="1"/>
</dbReference>
<gene>
    <name evidence="22" type="ORF">FIU01_03220</name>
</gene>
<reference evidence="23" key="1">
    <citation type="journal article" date="2019" name="ISME J.">
        <title>Evolution in action: habitat transition from sediment to the pelagial leads to genome streamlining in Methylophilaceae.</title>
        <authorList>
            <person name="Salcher M."/>
            <person name="Schaefle D."/>
            <person name="Kaspar M."/>
            <person name="Neuenschwander S.M."/>
            <person name="Ghai R."/>
        </authorList>
    </citation>
    <scope>NUCLEOTIDE SEQUENCE [LARGE SCALE GENOMIC DNA]</scope>
    <source>
        <strain evidence="23">MMS-M-51</strain>
    </source>
</reference>
<feature type="transmembrane region" description="Helical" evidence="15">
    <location>
        <begin position="147"/>
        <end position="169"/>
    </location>
</feature>
<accession>A0A5B8CRF7</accession>
<dbReference type="InterPro" id="IPR013767">
    <property type="entry name" value="PAS_fold"/>
</dbReference>
<dbReference type="SMART" id="SM00388">
    <property type="entry name" value="HisKA"/>
    <property type="match status" value="1"/>
</dbReference>
<dbReference type="Proteomes" id="UP000311008">
    <property type="component" value="Chromosome"/>
</dbReference>
<dbReference type="GO" id="GO:0006355">
    <property type="term" value="P:regulation of DNA-templated transcription"/>
    <property type="evidence" value="ECO:0007669"/>
    <property type="project" value="InterPro"/>
</dbReference>
<evidence type="ECO:0000256" key="12">
    <source>
        <dbReference type="ARBA" id="ARBA00070152"/>
    </source>
</evidence>
<dbReference type="Gene3D" id="3.30.450.20">
    <property type="entry name" value="PAS domain"/>
    <property type="match status" value="3"/>
</dbReference>
<feature type="domain" description="MHYT" evidence="21">
    <location>
        <begin position="17"/>
        <end position="208"/>
    </location>
</feature>
<evidence type="ECO:0000256" key="6">
    <source>
        <dbReference type="ARBA" id="ARBA00022777"/>
    </source>
</evidence>
<feature type="transmembrane region" description="Helical" evidence="15">
    <location>
        <begin position="181"/>
        <end position="208"/>
    </location>
</feature>